<dbReference type="InterPro" id="IPR036390">
    <property type="entry name" value="WH_DNA-bd_sf"/>
</dbReference>
<dbReference type="Proteomes" id="UP001385809">
    <property type="component" value="Unassembled WGS sequence"/>
</dbReference>
<dbReference type="PANTHER" id="PTHR33154">
    <property type="entry name" value="TRANSCRIPTIONAL REGULATOR, ARSR FAMILY"/>
    <property type="match status" value="1"/>
</dbReference>
<dbReference type="InterPro" id="IPR036388">
    <property type="entry name" value="WH-like_DNA-bd_sf"/>
</dbReference>
<dbReference type="PRINTS" id="PR00778">
    <property type="entry name" value="HTHARSR"/>
</dbReference>
<accession>A0ABU8MN46</accession>
<comment type="caution">
    <text evidence="5">The sequence shown here is derived from an EMBL/GenBank/DDBJ whole genome shotgun (WGS) entry which is preliminary data.</text>
</comment>
<evidence type="ECO:0000313" key="6">
    <source>
        <dbReference type="Proteomes" id="UP001385809"/>
    </source>
</evidence>
<dbReference type="InterPro" id="IPR011991">
    <property type="entry name" value="ArsR-like_HTH"/>
</dbReference>
<dbReference type="PROSITE" id="PS50987">
    <property type="entry name" value="HTH_ARSR_2"/>
    <property type="match status" value="1"/>
</dbReference>
<evidence type="ECO:0000256" key="1">
    <source>
        <dbReference type="ARBA" id="ARBA00023015"/>
    </source>
</evidence>
<keyword evidence="3" id="KW-0804">Transcription</keyword>
<protein>
    <submittedName>
        <fullName evidence="5">Metalloregulator ArsR/SmtB family transcription factor</fullName>
    </submittedName>
</protein>
<evidence type="ECO:0000313" key="5">
    <source>
        <dbReference type="EMBL" id="MEJ2868042.1"/>
    </source>
</evidence>
<dbReference type="SUPFAM" id="SSF46785">
    <property type="entry name" value="Winged helix' DNA-binding domain"/>
    <property type="match status" value="1"/>
</dbReference>
<dbReference type="InterPro" id="IPR001845">
    <property type="entry name" value="HTH_ArsR_DNA-bd_dom"/>
</dbReference>
<sequence length="114" mass="12949">MHAFDVLGDPVRRRVLELLADGERTAGGVGEVVAAEFGISQPAVSQHLKVLREHGFVHVRPEGARRLYAVRSEPFAEVDEWLARFRRFWTPHLDALGTESARGRRARRHEEETP</sequence>
<dbReference type="PANTHER" id="PTHR33154:SF33">
    <property type="entry name" value="TRANSCRIPTIONAL REPRESSOR SDPR"/>
    <property type="match status" value="1"/>
</dbReference>
<dbReference type="Gene3D" id="1.10.10.10">
    <property type="entry name" value="Winged helix-like DNA-binding domain superfamily/Winged helix DNA-binding domain"/>
    <property type="match status" value="1"/>
</dbReference>
<dbReference type="CDD" id="cd00090">
    <property type="entry name" value="HTH_ARSR"/>
    <property type="match status" value="1"/>
</dbReference>
<name>A0ABU8MN46_9PSEU</name>
<dbReference type="InterPro" id="IPR051081">
    <property type="entry name" value="HTH_MetalResp_TranReg"/>
</dbReference>
<evidence type="ECO:0000259" key="4">
    <source>
        <dbReference type="PROSITE" id="PS50987"/>
    </source>
</evidence>
<proteinExistence type="predicted"/>
<dbReference type="SMART" id="SM00418">
    <property type="entry name" value="HTH_ARSR"/>
    <property type="match status" value="1"/>
</dbReference>
<dbReference type="NCBIfam" id="NF033788">
    <property type="entry name" value="HTH_metalloreg"/>
    <property type="match status" value="1"/>
</dbReference>
<evidence type="ECO:0000256" key="2">
    <source>
        <dbReference type="ARBA" id="ARBA00023125"/>
    </source>
</evidence>
<gene>
    <name evidence="5" type="ORF">WCD74_09725</name>
</gene>
<evidence type="ECO:0000256" key="3">
    <source>
        <dbReference type="ARBA" id="ARBA00023163"/>
    </source>
</evidence>
<feature type="domain" description="HTH arsR-type" evidence="4">
    <location>
        <begin position="1"/>
        <end position="90"/>
    </location>
</feature>
<reference evidence="5 6" key="1">
    <citation type="submission" date="2024-03" db="EMBL/GenBank/DDBJ databases">
        <title>Actinomycetospora sp. OC33-EN08, a novel actinomycete isolated from wild orchid (Aerides multiflora).</title>
        <authorList>
            <person name="Suriyachadkun C."/>
        </authorList>
    </citation>
    <scope>NUCLEOTIDE SEQUENCE [LARGE SCALE GENOMIC DNA]</scope>
    <source>
        <strain evidence="5 6">OC33-EN08</strain>
    </source>
</reference>
<keyword evidence="1" id="KW-0805">Transcription regulation</keyword>
<dbReference type="EMBL" id="JBBEGN010000003">
    <property type="protein sequence ID" value="MEJ2868042.1"/>
    <property type="molecule type" value="Genomic_DNA"/>
</dbReference>
<keyword evidence="2" id="KW-0238">DNA-binding</keyword>
<dbReference type="Pfam" id="PF12840">
    <property type="entry name" value="HTH_20"/>
    <property type="match status" value="1"/>
</dbReference>
<dbReference type="RefSeq" id="WP_337694641.1">
    <property type="nucleotide sequence ID" value="NZ_JBBEGN010000003.1"/>
</dbReference>
<keyword evidence="6" id="KW-1185">Reference proteome</keyword>
<organism evidence="5 6">
    <name type="scientific">Actinomycetospora aurantiaca</name>
    <dbReference type="NCBI Taxonomy" id="3129233"/>
    <lineage>
        <taxon>Bacteria</taxon>
        <taxon>Bacillati</taxon>
        <taxon>Actinomycetota</taxon>
        <taxon>Actinomycetes</taxon>
        <taxon>Pseudonocardiales</taxon>
        <taxon>Pseudonocardiaceae</taxon>
        <taxon>Actinomycetospora</taxon>
    </lineage>
</organism>